<keyword evidence="4 6" id="KW-1133">Transmembrane helix</keyword>
<feature type="domain" description="EamA" evidence="7">
    <location>
        <begin position="143"/>
        <end position="278"/>
    </location>
</feature>
<evidence type="ECO:0000256" key="3">
    <source>
        <dbReference type="ARBA" id="ARBA00022692"/>
    </source>
</evidence>
<feature type="transmembrane region" description="Helical" evidence="6">
    <location>
        <begin position="144"/>
        <end position="161"/>
    </location>
</feature>
<evidence type="ECO:0000256" key="4">
    <source>
        <dbReference type="ARBA" id="ARBA00022989"/>
    </source>
</evidence>
<evidence type="ECO:0000256" key="2">
    <source>
        <dbReference type="ARBA" id="ARBA00007362"/>
    </source>
</evidence>
<name>A0ABS7PH00_9SPHN</name>
<sequence>MPARTILLLILVNLLWALNVVVSKVAVDDLGMPPLFYAALRALLTLLVLFQLLRPLPRNWPLVAAVGLAIGGGSFALFAIGLSYADPSTAGIVSLSGAPMTVLLAIVLLGEDVGWRRGVGIALAIGGVVIAISSPSGLQSSAGLGWIGLSCLVGALGSVYVKKIDVGGKPLQAWSALASFVVLLPFSLATERDLVAPLAEHPWQVLGCLIFAGLVVSVYAHTIYFNALKDHDANLVVPFTLLHPLMTVALGAWLTGDPVGFPLLVGGAIAVAGVSILVLRPSETFTKRFLVRSRL</sequence>
<feature type="transmembrane region" description="Helical" evidence="6">
    <location>
        <begin position="235"/>
        <end position="254"/>
    </location>
</feature>
<feature type="transmembrane region" description="Helical" evidence="6">
    <location>
        <begin position="60"/>
        <end position="84"/>
    </location>
</feature>
<dbReference type="PANTHER" id="PTHR32322:SF2">
    <property type="entry name" value="EAMA DOMAIN-CONTAINING PROTEIN"/>
    <property type="match status" value="1"/>
</dbReference>
<feature type="transmembrane region" description="Helical" evidence="6">
    <location>
        <begin position="173"/>
        <end position="190"/>
    </location>
</feature>
<evidence type="ECO:0000256" key="1">
    <source>
        <dbReference type="ARBA" id="ARBA00004141"/>
    </source>
</evidence>
<reference evidence="8 9" key="1">
    <citation type="submission" date="2021-07" db="EMBL/GenBank/DDBJ databases">
        <title>Alteriqipengyuania abyssalis NZ-12B nov, sp.nov isolated from deep sea sponge in pacific ocean.</title>
        <authorList>
            <person name="Tareen S."/>
            <person name="Wink J."/>
        </authorList>
    </citation>
    <scope>NUCLEOTIDE SEQUENCE [LARGE SCALE GENOMIC DNA]</scope>
    <source>
        <strain evidence="8 9">NZ-12B</strain>
    </source>
</reference>
<accession>A0ABS7PH00</accession>
<dbReference type="Gene3D" id="1.10.3730.20">
    <property type="match status" value="1"/>
</dbReference>
<feature type="transmembrane region" description="Helical" evidence="6">
    <location>
        <begin position="202"/>
        <end position="223"/>
    </location>
</feature>
<dbReference type="PANTHER" id="PTHR32322">
    <property type="entry name" value="INNER MEMBRANE TRANSPORTER"/>
    <property type="match status" value="1"/>
</dbReference>
<feature type="transmembrane region" description="Helical" evidence="6">
    <location>
        <begin position="33"/>
        <end position="53"/>
    </location>
</feature>
<evidence type="ECO:0000313" key="9">
    <source>
        <dbReference type="Proteomes" id="UP000759298"/>
    </source>
</evidence>
<evidence type="ECO:0000259" key="7">
    <source>
        <dbReference type="Pfam" id="PF00892"/>
    </source>
</evidence>
<feature type="transmembrane region" description="Helical" evidence="6">
    <location>
        <begin position="90"/>
        <end position="109"/>
    </location>
</feature>
<keyword evidence="3 6" id="KW-0812">Transmembrane</keyword>
<evidence type="ECO:0000256" key="5">
    <source>
        <dbReference type="ARBA" id="ARBA00023136"/>
    </source>
</evidence>
<feature type="transmembrane region" description="Helical" evidence="6">
    <location>
        <begin position="121"/>
        <end position="138"/>
    </location>
</feature>
<dbReference type="InterPro" id="IPR050638">
    <property type="entry name" value="AA-Vitamin_Transporters"/>
</dbReference>
<dbReference type="Proteomes" id="UP000759298">
    <property type="component" value="Unassembled WGS sequence"/>
</dbReference>
<proteinExistence type="inferred from homology"/>
<dbReference type="EMBL" id="JAHWXP010000005">
    <property type="protein sequence ID" value="MBY8338324.1"/>
    <property type="molecule type" value="Genomic_DNA"/>
</dbReference>
<keyword evidence="5 6" id="KW-0472">Membrane</keyword>
<dbReference type="InterPro" id="IPR000620">
    <property type="entry name" value="EamA_dom"/>
</dbReference>
<feature type="domain" description="EamA" evidence="7">
    <location>
        <begin position="5"/>
        <end position="131"/>
    </location>
</feature>
<comment type="subcellular location">
    <subcellularLocation>
        <location evidence="1">Membrane</location>
        <topology evidence="1">Multi-pass membrane protein</topology>
    </subcellularLocation>
</comment>
<dbReference type="RefSeq" id="WP_222825818.1">
    <property type="nucleotide sequence ID" value="NZ_JAHWXP010000005.1"/>
</dbReference>
<feature type="transmembrane region" description="Helical" evidence="6">
    <location>
        <begin position="260"/>
        <end position="279"/>
    </location>
</feature>
<comment type="caution">
    <text evidence="8">The sequence shown here is derived from an EMBL/GenBank/DDBJ whole genome shotgun (WGS) entry which is preliminary data.</text>
</comment>
<keyword evidence="9" id="KW-1185">Reference proteome</keyword>
<protein>
    <submittedName>
        <fullName evidence="8">DMT family transporter</fullName>
    </submittedName>
</protein>
<dbReference type="InterPro" id="IPR037185">
    <property type="entry name" value="EmrE-like"/>
</dbReference>
<evidence type="ECO:0000256" key="6">
    <source>
        <dbReference type="SAM" id="Phobius"/>
    </source>
</evidence>
<dbReference type="Pfam" id="PF00892">
    <property type="entry name" value="EamA"/>
    <property type="match status" value="2"/>
</dbReference>
<dbReference type="SUPFAM" id="SSF103481">
    <property type="entry name" value="Multidrug resistance efflux transporter EmrE"/>
    <property type="match status" value="2"/>
</dbReference>
<gene>
    <name evidence="8" type="ORF">KYN89_14845</name>
</gene>
<organism evidence="8 9">
    <name type="scientific">Alteriqipengyuania abyssalis</name>
    <dbReference type="NCBI Taxonomy" id="2860200"/>
    <lineage>
        <taxon>Bacteria</taxon>
        <taxon>Pseudomonadati</taxon>
        <taxon>Pseudomonadota</taxon>
        <taxon>Alphaproteobacteria</taxon>
        <taxon>Sphingomonadales</taxon>
        <taxon>Erythrobacteraceae</taxon>
        <taxon>Alteriqipengyuania</taxon>
    </lineage>
</organism>
<evidence type="ECO:0000313" key="8">
    <source>
        <dbReference type="EMBL" id="MBY8338324.1"/>
    </source>
</evidence>
<comment type="similarity">
    <text evidence="2">Belongs to the EamA transporter family.</text>
</comment>